<proteinExistence type="predicted"/>
<sequence>MKLKTIEGEDSNTYQGLANATKAGMYETPHDALSRIPKRASTRFNRLRNLQKDGLYPSPQPEKKSQNQRKKASYTTARGTRPTPRRPDVSMDKTLTQRWLMTPENRLSI</sequence>
<dbReference type="AlphaFoldDB" id="A0A8S9L5N4"/>
<evidence type="ECO:0000256" key="1">
    <source>
        <dbReference type="SAM" id="MobiDB-lite"/>
    </source>
</evidence>
<gene>
    <name evidence="2" type="ORF">F2Q68_00008235</name>
</gene>
<evidence type="ECO:0000313" key="3">
    <source>
        <dbReference type="Proteomes" id="UP000712281"/>
    </source>
</evidence>
<comment type="caution">
    <text evidence="2">The sequence shown here is derived from an EMBL/GenBank/DDBJ whole genome shotgun (WGS) entry which is preliminary data.</text>
</comment>
<reference evidence="2" key="1">
    <citation type="submission" date="2019-12" db="EMBL/GenBank/DDBJ databases">
        <title>Genome sequencing and annotation of Brassica cretica.</title>
        <authorList>
            <person name="Studholme D.J."/>
            <person name="Sarris P.F."/>
        </authorList>
    </citation>
    <scope>NUCLEOTIDE SEQUENCE</scope>
    <source>
        <strain evidence="2">PFS-001/15</strain>
        <tissue evidence="2">Leaf</tissue>
    </source>
</reference>
<dbReference type="EMBL" id="QGKW02000717">
    <property type="protein sequence ID" value="KAF2600953.1"/>
    <property type="molecule type" value="Genomic_DNA"/>
</dbReference>
<feature type="region of interest" description="Disordered" evidence="1">
    <location>
        <begin position="50"/>
        <end position="94"/>
    </location>
</feature>
<accession>A0A8S9L5N4</accession>
<protein>
    <submittedName>
        <fullName evidence="2">Uncharacterized protein</fullName>
    </submittedName>
</protein>
<name>A0A8S9L5N4_BRACR</name>
<organism evidence="2 3">
    <name type="scientific">Brassica cretica</name>
    <name type="common">Mustard</name>
    <dbReference type="NCBI Taxonomy" id="69181"/>
    <lineage>
        <taxon>Eukaryota</taxon>
        <taxon>Viridiplantae</taxon>
        <taxon>Streptophyta</taxon>
        <taxon>Embryophyta</taxon>
        <taxon>Tracheophyta</taxon>
        <taxon>Spermatophyta</taxon>
        <taxon>Magnoliopsida</taxon>
        <taxon>eudicotyledons</taxon>
        <taxon>Gunneridae</taxon>
        <taxon>Pentapetalae</taxon>
        <taxon>rosids</taxon>
        <taxon>malvids</taxon>
        <taxon>Brassicales</taxon>
        <taxon>Brassicaceae</taxon>
        <taxon>Brassiceae</taxon>
        <taxon>Brassica</taxon>
    </lineage>
</organism>
<dbReference type="Proteomes" id="UP000712281">
    <property type="component" value="Unassembled WGS sequence"/>
</dbReference>
<evidence type="ECO:0000313" key="2">
    <source>
        <dbReference type="EMBL" id="KAF2600953.1"/>
    </source>
</evidence>